<reference evidence="2" key="1">
    <citation type="journal article" date="2010" name="BMC Genomics">
        <title>Clostridium sticklandii, a specialist in amino acid degradation:revisiting its metabolism through its genome sequence.</title>
        <authorList>
            <person name="Fonknechten N."/>
            <person name="Chaussonnerie S."/>
            <person name="Tricot S."/>
            <person name="Lajus A."/>
            <person name="Andreesen J.R."/>
            <person name="Perchat N."/>
            <person name="Pelletier E."/>
            <person name="Gouyvenoux M."/>
            <person name="Barbe V."/>
            <person name="Salanoubat M."/>
            <person name="Le Paslier D."/>
            <person name="Weissenbach J."/>
            <person name="Cohen G.N."/>
            <person name="Kreimeyer A."/>
        </authorList>
    </citation>
    <scope>NUCLEOTIDE SEQUENCE [LARGE SCALE GENOMIC DNA]</scope>
    <source>
        <strain evidence="2">ATCC 12662 / DSM 519 / JCM 1433 / CCUG 9281 / NCIMB 10654 / HF</strain>
    </source>
</reference>
<accession>E3PSR8</accession>
<keyword evidence="2" id="KW-1185">Reference proteome</keyword>
<dbReference type="Proteomes" id="UP000007041">
    <property type="component" value="Chromosome"/>
</dbReference>
<name>E3PSR8_ACESD</name>
<dbReference type="AlphaFoldDB" id="E3PSR8"/>
<gene>
    <name evidence="1" type="ordered locus">CLOST_1802</name>
</gene>
<organism evidence="1 2">
    <name type="scientific">Acetoanaerobium sticklandii (strain ATCC 12662 / DSM 519 / JCM 1433 / CCUG 9281 / NCIMB 10654 / HF)</name>
    <name type="common">Clostridium sticklandii</name>
    <dbReference type="NCBI Taxonomy" id="499177"/>
    <lineage>
        <taxon>Bacteria</taxon>
        <taxon>Bacillati</taxon>
        <taxon>Bacillota</taxon>
        <taxon>Clostridia</taxon>
        <taxon>Peptostreptococcales</taxon>
        <taxon>Filifactoraceae</taxon>
        <taxon>Acetoanaerobium</taxon>
    </lineage>
</organism>
<dbReference type="STRING" id="1511.CLOST_1802"/>
<dbReference type="KEGG" id="cst:CLOST_1802"/>
<dbReference type="HOGENOM" id="CLU_3287787_0_0_9"/>
<proteinExistence type="predicted"/>
<sequence length="40" mass="4970">MKNKDYSDILFTDDKTAEKSLIYFKYKNYKRKANHERKHT</sequence>
<evidence type="ECO:0000313" key="1">
    <source>
        <dbReference type="EMBL" id="CBH21922.1"/>
    </source>
</evidence>
<dbReference type="BioCyc" id="CSTI499177:GJE9-1857-MONOMER"/>
<protein>
    <submittedName>
        <fullName evidence="1">Uncharacterized protein</fullName>
    </submittedName>
</protein>
<dbReference type="EMBL" id="FP565809">
    <property type="protein sequence ID" value="CBH21922.1"/>
    <property type="molecule type" value="Genomic_DNA"/>
</dbReference>
<evidence type="ECO:0000313" key="2">
    <source>
        <dbReference type="Proteomes" id="UP000007041"/>
    </source>
</evidence>